<keyword evidence="4" id="KW-1185">Reference proteome</keyword>
<evidence type="ECO:0000256" key="1">
    <source>
        <dbReference type="SAM" id="Phobius"/>
    </source>
</evidence>
<dbReference type="PANTHER" id="PTHR40448:SF1">
    <property type="entry name" value="TWO-COMPONENT SENSOR HISTIDINE KINASE"/>
    <property type="match status" value="1"/>
</dbReference>
<feature type="transmembrane region" description="Helical" evidence="1">
    <location>
        <begin position="82"/>
        <end position="109"/>
    </location>
</feature>
<dbReference type="InterPro" id="IPR036890">
    <property type="entry name" value="HATPase_C_sf"/>
</dbReference>
<dbReference type="AlphaFoldDB" id="A0A096CNJ1"/>
<dbReference type="GeneID" id="63972382"/>
<feature type="transmembrane region" description="Helical" evidence="1">
    <location>
        <begin position="6"/>
        <end position="21"/>
    </location>
</feature>
<feature type="transmembrane region" description="Helical" evidence="1">
    <location>
        <begin position="33"/>
        <end position="51"/>
    </location>
</feature>
<dbReference type="InterPro" id="IPR032834">
    <property type="entry name" value="NatK-like_C"/>
</dbReference>
<dbReference type="HOGENOM" id="CLU_020211_13_3_9"/>
<dbReference type="EMBL" id="ADLO01000043">
    <property type="protein sequence ID" value="KGF56337.1"/>
    <property type="molecule type" value="Genomic_DNA"/>
</dbReference>
<accession>A0A096CNJ1</accession>
<proteinExistence type="predicted"/>
<evidence type="ECO:0000313" key="4">
    <source>
        <dbReference type="Proteomes" id="UP000029585"/>
    </source>
</evidence>
<evidence type="ECO:0000259" key="2">
    <source>
        <dbReference type="Pfam" id="PF14501"/>
    </source>
</evidence>
<name>A0A096CNJ1_FLAPL</name>
<dbReference type="Gene3D" id="3.30.565.10">
    <property type="entry name" value="Histidine kinase-like ATPase, C-terminal domain"/>
    <property type="match status" value="1"/>
</dbReference>
<evidence type="ECO:0000313" key="3">
    <source>
        <dbReference type="EMBL" id="KGF56337.1"/>
    </source>
</evidence>
<feature type="transmembrane region" description="Helical" evidence="1">
    <location>
        <begin position="121"/>
        <end position="143"/>
    </location>
</feature>
<dbReference type="Pfam" id="PF14501">
    <property type="entry name" value="HATPase_c_5"/>
    <property type="match status" value="1"/>
</dbReference>
<reference evidence="3 4" key="1">
    <citation type="submission" date="2011-08" db="EMBL/GenBank/DDBJ databases">
        <title>The Genome Sequence of Clostridium orbiscindens 1_3_50AFAA.</title>
        <authorList>
            <consortium name="The Broad Institute Genome Sequencing Platform"/>
            <person name="Earl A."/>
            <person name="Ward D."/>
            <person name="Feldgarden M."/>
            <person name="Gevers D."/>
            <person name="Daigneault M."/>
            <person name="Strauss J."/>
            <person name="Allen-Vercoe E."/>
            <person name="Young S.K."/>
            <person name="Zeng Q."/>
            <person name="Gargeya S."/>
            <person name="Fitzgerald M."/>
            <person name="Haas B."/>
            <person name="Abouelleil A."/>
            <person name="Alvarado L."/>
            <person name="Arachchi H.M."/>
            <person name="Berlin A."/>
            <person name="Brown A."/>
            <person name="Chapman S.B."/>
            <person name="Chen Z."/>
            <person name="Dunbar C."/>
            <person name="Freedman E."/>
            <person name="Gearin G."/>
            <person name="Gellesch M."/>
            <person name="Goldberg J."/>
            <person name="Griggs A."/>
            <person name="Gujja S."/>
            <person name="Heiman D."/>
            <person name="Howarth C."/>
            <person name="Larson L."/>
            <person name="Lui A."/>
            <person name="MacDonald P.J.P."/>
            <person name="Montmayeur A."/>
            <person name="Murphy C."/>
            <person name="Neiman D."/>
            <person name="Pearson M."/>
            <person name="Priest M."/>
            <person name="Roberts A."/>
            <person name="Saif S."/>
            <person name="Shea T."/>
            <person name="Shenoy N."/>
            <person name="Sisk P."/>
            <person name="Stolte C."/>
            <person name="Sykes S."/>
            <person name="Wortman J."/>
            <person name="Nusbaum C."/>
            <person name="Birren B."/>
        </authorList>
    </citation>
    <scope>NUCLEOTIDE SEQUENCE [LARGE SCALE GENOMIC DNA]</scope>
    <source>
        <strain evidence="3 4">1_3_50AFAA</strain>
    </source>
</reference>
<dbReference type="PANTHER" id="PTHR40448">
    <property type="entry name" value="TWO-COMPONENT SENSOR HISTIDINE KINASE"/>
    <property type="match status" value="1"/>
</dbReference>
<comment type="caution">
    <text evidence="3">The sequence shown here is derived from an EMBL/GenBank/DDBJ whole genome shotgun (WGS) entry which is preliminary data.</text>
</comment>
<dbReference type="RefSeq" id="WP_007494406.1">
    <property type="nucleotide sequence ID" value="NZ_KN174162.1"/>
</dbReference>
<sequence>MYFIYHLSTIVFGVFLIFFYLQKLLSRNSRSSAIVWVAYIIFGIGLMALNVVPVMPIVRTIYTWLGILVLCKVCYRSAPLNAVYVATVFCALALITELLCLKLLAIMGWEYLDVMSPGYERAIYILIAKVCQLALVIIAVPLMHREHSLLKLKSLLPLLACQIFSVYFCDEILRLTQNGGRKLSVESTIILIGILYLNIIIIVYAEVVKARQEERHNADLRQQQLELQLSYYDSLWKEQEQTRAMWHDMSKYLTAMKAVSVSGDKSSVEQVFLDAQDSLSKIGSVVDVGNPEVGAILQHYAQQANDLTVPLDLSVWVPQTLNINILDLSIIIGNTFENALEACLALPAQHRKISLEISVHNNLLLYEMSNPYIEGGKHRLHSGHSFHGYGIQNVQSVVDKYGGTLDIKQEGGMFRITLYLNLNPS</sequence>
<dbReference type="PATRIC" id="fig|742738.3.peg.1155"/>
<feature type="transmembrane region" description="Helical" evidence="1">
    <location>
        <begin position="57"/>
        <end position="75"/>
    </location>
</feature>
<organism evidence="3 4">
    <name type="scientific">Flavonifractor plautii 1_3_50AFAA</name>
    <dbReference type="NCBI Taxonomy" id="742738"/>
    <lineage>
        <taxon>Bacteria</taxon>
        <taxon>Bacillati</taxon>
        <taxon>Bacillota</taxon>
        <taxon>Clostridia</taxon>
        <taxon>Eubacteriales</taxon>
        <taxon>Oscillospiraceae</taxon>
        <taxon>Flavonifractor</taxon>
    </lineage>
</organism>
<dbReference type="GO" id="GO:0042802">
    <property type="term" value="F:identical protein binding"/>
    <property type="evidence" value="ECO:0007669"/>
    <property type="project" value="TreeGrafter"/>
</dbReference>
<feature type="transmembrane region" description="Helical" evidence="1">
    <location>
        <begin position="188"/>
        <end position="207"/>
    </location>
</feature>
<dbReference type="SUPFAM" id="SSF55874">
    <property type="entry name" value="ATPase domain of HSP90 chaperone/DNA topoisomerase II/histidine kinase"/>
    <property type="match status" value="1"/>
</dbReference>
<gene>
    <name evidence="3" type="ORF">HMPREF9460_01113</name>
</gene>
<protein>
    <recommendedName>
        <fullName evidence="2">Sensor histidine kinase NatK-like C-terminal domain-containing protein</fullName>
    </recommendedName>
</protein>
<keyword evidence="1" id="KW-0472">Membrane</keyword>
<feature type="domain" description="Sensor histidine kinase NatK-like C-terminal" evidence="2">
    <location>
        <begin position="324"/>
        <end position="419"/>
    </location>
</feature>
<keyword evidence="1" id="KW-1133">Transmembrane helix</keyword>
<dbReference type="Proteomes" id="UP000029585">
    <property type="component" value="Unassembled WGS sequence"/>
</dbReference>
<keyword evidence="1" id="KW-0812">Transmembrane</keyword>
<dbReference type="eggNOG" id="COG3290">
    <property type="taxonomic scope" value="Bacteria"/>
</dbReference>
<dbReference type="CDD" id="cd16935">
    <property type="entry name" value="HATPase_AgrC-ComD-like"/>
    <property type="match status" value="1"/>
</dbReference>